<dbReference type="SUPFAM" id="SSF111331">
    <property type="entry name" value="NAD kinase/diacylglycerol kinase-like"/>
    <property type="match status" value="1"/>
</dbReference>
<dbReference type="AlphaFoldDB" id="A0A6J6ELM2"/>
<accession>A0A6J6ELM2</accession>
<organism evidence="1">
    <name type="scientific">freshwater metagenome</name>
    <dbReference type="NCBI Taxonomy" id="449393"/>
    <lineage>
        <taxon>unclassified sequences</taxon>
        <taxon>metagenomes</taxon>
        <taxon>ecological metagenomes</taxon>
    </lineage>
</organism>
<dbReference type="InterPro" id="IPR039065">
    <property type="entry name" value="AcoX-like"/>
</dbReference>
<dbReference type="Pfam" id="PF01513">
    <property type="entry name" value="NAD_kinase"/>
    <property type="match status" value="1"/>
</dbReference>
<dbReference type="GO" id="GO:0006741">
    <property type="term" value="P:NADP+ biosynthetic process"/>
    <property type="evidence" value="ECO:0007669"/>
    <property type="project" value="InterPro"/>
</dbReference>
<reference evidence="1" key="1">
    <citation type="submission" date="2020-05" db="EMBL/GenBank/DDBJ databases">
        <authorList>
            <person name="Chiriac C."/>
            <person name="Salcher M."/>
            <person name="Ghai R."/>
            <person name="Kavagutti S V."/>
        </authorList>
    </citation>
    <scope>NUCLEOTIDE SEQUENCE</scope>
</reference>
<dbReference type="EMBL" id="CAEZTJ010000138">
    <property type="protein sequence ID" value="CAB4573828.1"/>
    <property type="molecule type" value="Genomic_DNA"/>
</dbReference>
<gene>
    <name evidence="1" type="ORF">UFOPK1650_00865</name>
</gene>
<protein>
    <submittedName>
        <fullName evidence="1">Unannotated protein</fullName>
    </submittedName>
</protein>
<sequence>MSPSSLRVGFLINPIAGMGGRVGLHGTDGALLTRAQERGALSHSPQRARITLENLSPADLSFLEFVAPTGVMGGDLLDQLRIPYKKVSALISQESSSADTKKVVEEFLSLGLDLILFAGGDGTARDIFALVKDRVPILGIPSGVKMRSGVFGLNPSDVTEILTRLLSQSERRYAAAEILDLGIGALDYSSSEFFGVAKTPYAPDLIQRSKTTHATTSEAGLQELAHHYAKNLRAGTLYLVGPGGSTHLILEALLAESGRNLDAAGVHAIVDGRLLGEDLSEQEILDLLAKYPNSELVVGVIGGQGYLFGRGNQQLSAAVIDAIGWERIFVLASAAKLMELMPVQLHVDFTEPLSSLPPTFIKVHTSVSRSVVCRLLNRVASPDK</sequence>
<proteinExistence type="predicted"/>
<dbReference type="Gene3D" id="3.40.50.10330">
    <property type="entry name" value="Probable inorganic polyphosphate/atp-NAD kinase, domain 1"/>
    <property type="match status" value="1"/>
</dbReference>
<name>A0A6J6ELM2_9ZZZZ</name>
<dbReference type="Pfam" id="PF20143">
    <property type="entry name" value="NAD_kinase_C"/>
    <property type="match status" value="1"/>
</dbReference>
<evidence type="ECO:0000313" key="1">
    <source>
        <dbReference type="EMBL" id="CAB4573828.1"/>
    </source>
</evidence>
<dbReference type="InterPro" id="IPR017438">
    <property type="entry name" value="ATP-NAD_kinase_N"/>
</dbReference>
<dbReference type="InterPro" id="IPR016064">
    <property type="entry name" value="NAD/diacylglycerol_kinase_sf"/>
</dbReference>
<dbReference type="PANTHER" id="PTHR40697:SF2">
    <property type="entry name" value="ATP-NAD KINASE-RELATED"/>
    <property type="match status" value="1"/>
</dbReference>
<dbReference type="GO" id="GO:0003951">
    <property type="term" value="F:NAD+ kinase activity"/>
    <property type="evidence" value="ECO:0007669"/>
    <property type="project" value="InterPro"/>
</dbReference>
<dbReference type="InterPro" id="IPR002504">
    <property type="entry name" value="NADK"/>
</dbReference>
<dbReference type="PANTHER" id="PTHR40697">
    <property type="entry name" value="ACETOIN CATABOLISM PROTEIN X"/>
    <property type="match status" value="1"/>
</dbReference>